<dbReference type="Gene3D" id="1.20.930.10">
    <property type="entry name" value="Conserved domain common to transcription factors TFIIS, elongin A, CRSP70"/>
    <property type="match status" value="1"/>
</dbReference>
<dbReference type="InterPro" id="IPR017923">
    <property type="entry name" value="TFIIS_N"/>
</dbReference>
<dbReference type="EMBL" id="CAUYUJ010004623">
    <property type="protein sequence ID" value="CAK0810307.1"/>
    <property type="molecule type" value="Genomic_DNA"/>
</dbReference>
<evidence type="ECO:0000313" key="3">
    <source>
        <dbReference type="EMBL" id="CAK0810307.1"/>
    </source>
</evidence>
<evidence type="ECO:0000259" key="2">
    <source>
        <dbReference type="Pfam" id="PF08711"/>
    </source>
</evidence>
<reference evidence="3" key="1">
    <citation type="submission" date="2023-10" db="EMBL/GenBank/DDBJ databases">
        <authorList>
            <person name="Chen Y."/>
            <person name="Shah S."/>
            <person name="Dougan E. K."/>
            <person name="Thang M."/>
            <person name="Chan C."/>
        </authorList>
    </citation>
    <scope>NUCLEOTIDE SEQUENCE [LARGE SCALE GENOMIC DNA]</scope>
</reference>
<dbReference type="SUPFAM" id="SSF47676">
    <property type="entry name" value="Conserved domain common to transcription factors TFIIS, elongin A, CRSP70"/>
    <property type="match status" value="1"/>
</dbReference>
<name>A0ABN9QYR2_9DINO</name>
<proteinExistence type="predicted"/>
<dbReference type="Proteomes" id="UP001189429">
    <property type="component" value="Unassembled WGS sequence"/>
</dbReference>
<organism evidence="3 4">
    <name type="scientific">Prorocentrum cordatum</name>
    <dbReference type="NCBI Taxonomy" id="2364126"/>
    <lineage>
        <taxon>Eukaryota</taxon>
        <taxon>Sar</taxon>
        <taxon>Alveolata</taxon>
        <taxon>Dinophyceae</taxon>
        <taxon>Prorocentrales</taxon>
        <taxon>Prorocentraceae</taxon>
        <taxon>Prorocentrum</taxon>
    </lineage>
</organism>
<feature type="region of interest" description="Disordered" evidence="1">
    <location>
        <begin position="60"/>
        <end position="96"/>
    </location>
</feature>
<sequence>MGGGHRQGACAGSALDSSWTFQAQLRALATVGPEDLTFREASVQDVSDRGREKAAARLKGAFQEVFPRPPSPERAPAAKRPRHAPAARGEADDPRLEAEVRHAVSDIVTHLRLLRKEGSGRPDRGRDEMLLRAMRQLESLPVSVRCLKATKVALELNDPCWRTGAFSAEVRELAAGLVRGWRAMFKAENPSARSSSGASRMSEAAWAVKCQNVSMDLEGAIYGLQQRSDRYHELVAVLCKLLHWDHEACRSLLASSRFAKDLAARAESAVRHRRVAALSAA</sequence>
<evidence type="ECO:0000256" key="1">
    <source>
        <dbReference type="SAM" id="MobiDB-lite"/>
    </source>
</evidence>
<accession>A0ABN9QYR2</accession>
<protein>
    <recommendedName>
        <fullName evidence="2">TFIIS N-terminal domain-containing protein</fullName>
    </recommendedName>
</protein>
<feature type="domain" description="TFIIS N-terminal" evidence="2">
    <location>
        <begin position="133"/>
        <end position="184"/>
    </location>
</feature>
<dbReference type="Pfam" id="PF08711">
    <property type="entry name" value="Med26"/>
    <property type="match status" value="1"/>
</dbReference>
<gene>
    <name evidence="3" type="ORF">PCOR1329_LOCUS15308</name>
</gene>
<evidence type="ECO:0000313" key="4">
    <source>
        <dbReference type="Proteomes" id="UP001189429"/>
    </source>
</evidence>
<dbReference type="InterPro" id="IPR035441">
    <property type="entry name" value="TFIIS/LEDGF_dom_sf"/>
</dbReference>
<keyword evidence="4" id="KW-1185">Reference proteome</keyword>
<comment type="caution">
    <text evidence="3">The sequence shown here is derived from an EMBL/GenBank/DDBJ whole genome shotgun (WGS) entry which is preliminary data.</text>
</comment>